<organism evidence="2 3">
    <name type="scientific">Brachionus calyciflorus</name>
    <dbReference type="NCBI Taxonomy" id="104777"/>
    <lineage>
        <taxon>Eukaryota</taxon>
        <taxon>Metazoa</taxon>
        <taxon>Spiralia</taxon>
        <taxon>Gnathifera</taxon>
        <taxon>Rotifera</taxon>
        <taxon>Eurotatoria</taxon>
        <taxon>Monogononta</taxon>
        <taxon>Pseudotrocha</taxon>
        <taxon>Ploima</taxon>
        <taxon>Brachionidae</taxon>
        <taxon>Brachionus</taxon>
    </lineage>
</organism>
<evidence type="ECO:0000313" key="3">
    <source>
        <dbReference type="Proteomes" id="UP000663879"/>
    </source>
</evidence>
<reference evidence="2" key="1">
    <citation type="submission" date="2021-02" db="EMBL/GenBank/DDBJ databases">
        <authorList>
            <person name="Nowell W R."/>
        </authorList>
    </citation>
    <scope>NUCLEOTIDE SEQUENCE</scope>
    <source>
        <strain evidence="2">Ploen Becks lab</strain>
    </source>
</reference>
<proteinExistence type="predicted"/>
<feature type="compositionally biased region" description="Polar residues" evidence="1">
    <location>
        <begin position="85"/>
        <end position="103"/>
    </location>
</feature>
<sequence length="248" mass="28581">MSKQITKLIEKAKSKFCNNICTKDNQFLNESTYITVTKVNCITPIRIQNDEETNKKVLKKTNGRINLFKESNQQENEISMNISQFPMLTTTPETTRVKNQTSHKNIDETNENDIGSGTSDYGSYSNELYESFTLSSNETRFSQMEQDSFGFNSNDFQQANSKMFEESYNEVDVSVVNELYVCRISYIASTERELTIEFSERLELISSTIHKHNDLCLVKNIQSQECGFVPKYSICKLSQFLSDMKLLN</sequence>
<evidence type="ECO:0000256" key="1">
    <source>
        <dbReference type="SAM" id="MobiDB-lite"/>
    </source>
</evidence>
<name>A0A814ASI9_9BILA</name>
<dbReference type="OrthoDB" id="10161537at2759"/>
<dbReference type="InterPro" id="IPR036028">
    <property type="entry name" value="SH3-like_dom_sf"/>
</dbReference>
<feature type="region of interest" description="Disordered" evidence="1">
    <location>
        <begin position="85"/>
        <end position="120"/>
    </location>
</feature>
<dbReference type="EMBL" id="CAJNOC010002164">
    <property type="protein sequence ID" value="CAF0916338.1"/>
    <property type="molecule type" value="Genomic_DNA"/>
</dbReference>
<accession>A0A814ASI9</accession>
<keyword evidence="3" id="KW-1185">Reference proteome</keyword>
<dbReference type="AlphaFoldDB" id="A0A814ASI9"/>
<evidence type="ECO:0008006" key="4">
    <source>
        <dbReference type="Google" id="ProtNLM"/>
    </source>
</evidence>
<evidence type="ECO:0000313" key="2">
    <source>
        <dbReference type="EMBL" id="CAF0916338.1"/>
    </source>
</evidence>
<gene>
    <name evidence="2" type="ORF">OXX778_LOCUS12167</name>
</gene>
<dbReference type="Proteomes" id="UP000663879">
    <property type="component" value="Unassembled WGS sequence"/>
</dbReference>
<dbReference type="SUPFAM" id="SSF50044">
    <property type="entry name" value="SH3-domain"/>
    <property type="match status" value="1"/>
</dbReference>
<protein>
    <recommendedName>
        <fullName evidence="4">SH3 domain-containing protein</fullName>
    </recommendedName>
</protein>
<comment type="caution">
    <text evidence="2">The sequence shown here is derived from an EMBL/GenBank/DDBJ whole genome shotgun (WGS) entry which is preliminary data.</text>
</comment>